<dbReference type="SMART" id="SM00906">
    <property type="entry name" value="Fungal_trans"/>
    <property type="match status" value="1"/>
</dbReference>
<dbReference type="InterPro" id="IPR007219">
    <property type="entry name" value="XnlR_reg_dom"/>
</dbReference>
<reference evidence="4 5" key="1">
    <citation type="journal article" date="2016" name="Genome Announc.">
        <title>Draft Whole-Genome Sequence of Trichoderma gamsii T6085, a Promising Biocontrol Agent of Fusarium Head Blight on Wheat.</title>
        <authorList>
            <person name="Baroncelli R."/>
            <person name="Zapparata A."/>
            <person name="Piaggeschi G."/>
            <person name="Sarrocco S."/>
            <person name="Vannacci G."/>
        </authorList>
    </citation>
    <scope>NUCLEOTIDE SEQUENCE [LARGE SCALE GENOMIC DNA]</scope>
    <source>
        <strain evidence="4 5">T6085</strain>
    </source>
</reference>
<dbReference type="PANTHER" id="PTHR31001">
    <property type="entry name" value="UNCHARACTERIZED TRANSCRIPTIONAL REGULATORY PROTEIN"/>
    <property type="match status" value="1"/>
</dbReference>
<gene>
    <name evidence="4" type="ORF">TGAM01_v210849</name>
</gene>
<feature type="domain" description="Xylanolytic transcriptional activator regulatory" evidence="3">
    <location>
        <begin position="126"/>
        <end position="201"/>
    </location>
</feature>
<proteinExistence type="predicted"/>
<evidence type="ECO:0000259" key="3">
    <source>
        <dbReference type="SMART" id="SM00906"/>
    </source>
</evidence>
<keyword evidence="2" id="KW-0539">Nucleus</keyword>
<evidence type="ECO:0000313" key="4">
    <source>
        <dbReference type="EMBL" id="PON20298.1"/>
    </source>
</evidence>
<evidence type="ECO:0000256" key="2">
    <source>
        <dbReference type="ARBA" id="ARBA00023242"/>
    </source>
</evidence>
<dbReference type="Pfam" id="PF04082">
    <property type="entry name" value="Fungal_trans"/>
    <property type="match status" value="1"/>
</dbReference>
<protein>
    <recommendedName>
        <fullName evidence="3">Xylanolytic transcriptional activator regulatory domain-containing protein</fullName>
    </recommendedName>
</protein>
<evidence type="ECO:0000256" key="1">
    <source>
        <dbReference type="ARBA" id="ARBA00004123"/>
    </source>
</evidence>
<dbReference type="AlphaFoldDB" id="A0A2P4Z7P8"/>
<dbReference type="STRING" id="398673.A0A2P4Z7P8"/>
<dbReference type="GO" id="GO:0008270">
    <property type="term" value="F:zinc ion binding"/>
    <property type="evidence" value="ECO:0007669"/>
    <property type="project" value="InterPro"/>
</dbReference>
<evidence type="ECO:0000313" key="5">
    <source>
        <dbReference type="Proteomes" id="UP000054821"/>
    </source>
</evidence>
<dbReference type="GeneID" id="29991121"/>
<name>A0A2P4Z7P8_9HYPO</name>
<dbReference type="GO" id="GO:0006351">
    <property type="term" value="P:DNA-templated transcription"/>
    <property type="evidence" value="ECO:0007669"/>
    <property type="project" value="InterPro"/>
</dbReference>
<dbReference type="PANTHER" id="PTHR31001:SF45">
    <property type="entry name" value="ZN(II)2CYS6 TRANSCRIPTION FACTOR (EUROFUNG)"/>
    <property type="match status" value="1"/>
</dbReference>
<dbReference type="GO" id="GO:0003677">
    <property type="term" value="F:DNA binding"/>
    <property type="evidence" value="ECO:0007669"/>
    <property type="project" value="InterPro"/>
</dbReference>
<keyword evidence="5" id="KW-1185">Reference proteome</keyword>
<accession>A0A2P4Z7P8</accession>
<dbReference type="InterPro" id="IPR050613">
    <property type="entry name" value="Sec_Metabolite_Reg"/>
</dbReference>
<sequence length="315" mass="35946">MIYHENDQLLFGARQEPADLSSLHPNAVQIFRLCHLYIENVNPLLQVIYAPSIQSRIIEAAGNLSNIEPNFEALMFGIYSMAVQYHRGSQEALLNARFLRTDDRDCLTALFLHLLSIRPKMDPRSVSSMLGIALRTAQRIGLDNESSLAKCDIVEAEMRRRLWWALVLFDTRICELIDTKKTALTPMWDCRIPLNVNESELRTGLREIPRTQTRISDSIFVVVRGVIADFIRHSPFYFKFTNPAMNAATRTASTKSDVDGGEVDAFKKELEENYLQLCNPEIPLQFMTIWTARGSIARYRMIERFSTLNGPVGDT</sequence>
<comment type="caution">
    <text evidence="4">The sequence shown here is derived from an EMBL/GenBank/DDBJ whole genome shotgun (WGS) entry which is preliminary data.</text>
</comment>
<dbReference type="RefSeq" id="XP_018655752.1">
    <property type="nucleotide sequence ID" value="XM_018811038.1"/>
</dbReference>
<dbReference type="Proteomes" id="UP000054821">
    <property type="component" value="Unassembled WGS sequence"/>
</dbReference>
<comment type="subcellular location">
    <subcellularLocation>
        <location evidence="1">Nucleus</location>
    </subcellularLocation>
</comment>
<dbReference type="EMBL" id="JPDN02000074">
    <property type="protein sequence ID" value="PON20298.1"/>
    <property type="molecule type" value="Genomic_DNA"/>
</dbReference>
<organism evidence="4 5">
    <name type="scientific">Trichoderma gamsii</name>
    <dbReference type="NCBI Taxonomy" id="398673"/>
    <lineage>
        <taxon>Eukaryota</taxon>
        <taxon>Fungi</taxon>
        <taxon>Dikarya</taxon>
        <taxon>Ascomycota</taxon>
        <taxon>Pezizomycotina</taxon>
        <taxon>Sordariomycetes</taxon>
        <taxon>Hypocreomycetidae</taxon>
        <taxon>Hypocreales</taxon>
        <taxon>Hypocreaceae</taxon>
        <taxon>Trichoderma</taxon>
    </lineage>
</organism>
<dbReference type="CDD" id="cd12148">
    <property type="entry name" value="fungal_TF_MHR"/>
    <property type="match status" value="1"/>
</dbReference>
<dbReference type="GO" id="GO:0005634">
    <property type="term" value="C:nucleus"/>
    <property type="evidence" value="ECO:0007669"/>
    <property type="project" value="UniProtKB-SubCell"/>
</dbReference>